<evidence type="ECO:0000313" key="2">
    <source>
        <dbReference type="EnsemblMetazoa" id="CJA33704.1"/>
    </source>
</evidence>
<name>A0A8R1IIP8_CAEJA</name>
<feature type="region of interest" description="Disordered" evidence="1">
    <location>
        <begin position="65"/>
        <end position="86"/>
    </location>
</feature>
<evidence type="ECO:0000256" key="1">
    <source>
        <dbReference type="SAM" id="MobiDB-lite"/>
    </source>
</evidence>
<dbReference type="AlphaFoldDB" id="A0A8R1IIP8"/>
<dbReference type="Proteomes" id="UP000005237">
    <property type="component" value="Unassembled WGS sequence"/>
</dbReference>
<protein>
    <submittedName>
        <fullName evidence="2">Uncharacterized protein</fullName>
    </submittedName>
</protein>
<sequence length="86" mass="8780">MDPPRISPPAAVHVPMTSKEMLAEPSGLNPSFGKTAGLVCTLCSADIGALCLGCKGETTLRAQHVKTSGSGKDEETPNKPCGSPNS</sequence>
<proteinExistence type="predicted"/>
<evidence type="ECO:0000313" key="3">
    <source>
        <dbReference type="Proteomes" id="UP000005237"/>
    </source>
</evidence>
<accession>A0A8R1IIP8</accession>
<dbReference type="EnsemblMetazoa" id="CJA33704.1">
    <property type="protein sequence ID" value="CJA33704.1"/>
    <property type="gene ID" value="WBGene00209551"/>
</dbReference>
<reference evidence="2" key="2">
    <citation type="submission" date="2022-06" db="UniProtKB">
        <authorList>
            <consortium name="EnsemblMetazoa"/>
        </authorList>
    </citation>
    <scope>IDENTIFICATION</scope>
    <source>
        <strain evidence="2">DF5081</strain>
    </source>
</reference>
<reference evidence="3" key="1">
    <citation type="submission" date="2010-08" db="EMBL/GenBank/DDBJ databases">
        <authorList>
            <consortium name="Caenorhabditis japonica Sequencing Consortium"/>
            <person name="Wilson R.K."/>
        </authorList>
    </citation>
    <scope>NUCLEOTIDE SEQUENCE [LARGE SCALE GENOMIC DNA]</scope>
    <source>
        <strain evidence="3">DF5081</strain>
    </source>
</reference>
<organism evidence="2 3">
    <name type="scientific">Caenorhabditis japonica</name>
    <dbReference type="NCBI Taxonomy" id="281687"/>
    <lineage>
        <taxon>Eukaryota</taxon>
        <taxon>Metazoa</taxon>
        <taxon>Ecdysozoa</taxon>
        <taxon>Nematoda</taxon>
        <taxon>Chromadorea</taxon>
        <taxon>Rhabditida</taxon>
        <taxon>Rhabditina</taxon>
        <taxon>Rhabditomorpha</taxon>
        <taxon>Rhabditoidea</taxon>
        <taxon>Rhabditidae</taxon>
        <taxon>Peloderinae</taxon>
        <taxon>Caenorhabditis</taxon>
    </lineage>
</organism>
<keyword evidence="3" id="KW-1185">Reference proteome</keyword>